<dbReference type="RefSeq" id="WP_075049751.1">
    <property type="nucleotide sequence ID" value="NZ_CP006867.1"/>
</dbReference>
<dbReference type="EMBL" id="CP006867">
    <property type="protein sequence ID" value="ALU12452.1"/>
    <property type="molecule type" value="Genomic_DNA"/>
</dbReference>
<dbReference type="OrthoDB" id="379586at2157"/>
<dbReference type="AlphaFoldDB" id="A0A0U2U8R1"/>
<evidence type="ECO:0000313" key="1">
    <source>
        <dbReference type="EMBL" id="ALU12452.1"/>
    </source>
</evidence>
<proteinExistence type="predicted"/>
<keyword evidence="2" id="KW-1185">Reference proteome</keyword>
<dbReference type="GeneID" id="30680179"/>
<reference evidence="1 2" key="1">
    <citation type="submission" date="2013-11" db="EMBL/GenBank/DDBJ databases">
        <title>Comparative genomics of Ignicoccus.</title>
        <authorList>
            <person name="Podar M."/>
        </authorList>
    </citation>
    <scope>NUCLEOTIDE SEQUENCE [LARGE SCALE GENOMIC DNA]</scope>
    <source>
        <strain evidence="1 2">DSM 13165</strain>
    </source>
</reference>
<dbReference type="STRING" id="940295.EYM_03925"/>
<evidence type="ECO:0000313" key="2">
    <source>
        <dbReference type="Proteomes" id="UP000060778"/>
    </source>
</evidence>
<name>A0A0U2U8R1_9CREN</name>
<organism evidence="1 2">
    <name type="scientific">Ignicoccus islandicus DSM 13165</name>
    <dbReference type="NCBI Taxonomy" id="940295"/>
    <lineage>
        <taxon>Archaea</taxon>
        <taxon>Thermoproteota</taxon>
        <taxon>Thermoprotei</taxon>
        <taxon>Desulfurococcales</taxon>
        <taxon>Desulfurococcaceae</taxon>
        <taxon>Ignicoccus</taxon>
    </lineage>
</organism>
<dbReference type="Proteomes" id="UP000060778">
    <property type="component" value="Chromosome"/>
</dbReference>
<gene>
    <name evidence="1" type="ORF">EYM_03925</name>
</gene>
<accession>A0A0U2U8R1</accession>
<dbReference type="KEGG" id="iis:EYM_03925"/>
<sequence>MVEVCHKGCKDVCESGDCEIKINLGSNVSMREMASLIIEILGAEEIRVVNRPRGRLLNALIEVADWFGIKITWEKDL</sequence>
<protein>
    <submittedName>
        <fullName evidence="1">Uncharacterized protein</fullName>
    </submittedName>
</protein>